<protein>
    <submittedName>
        <fullName evidence="9">Intracellular serine protease</fullName>
        <ecNumber evidence="9">3.4.21.-</ecNumber>
    </submittedName>
</protein>
<dbReference type="InterPro" id="IPR013783">
    <property type="entry name" value="Ig-like_fold"/>
</dbReference>
<evidence type="ECO:0000259" key="8">
    <source>
        <dbReference type="Pfam" id="PF07705"/>
    </source>
</evidence>
<feature type="domain" description="Peptidase S8/S53" evidence="7">
    <location>
        <begin position="312"/>
        <end position="592"/>
    </location>
</feature>
<dbReference type="InterPro" id="IPR051048">
    <property type="entry name" value="Peptidase_S8/S53_subtilisin"/>
</dbReference>
<dbReference type="GO" id="GO:0004252">
    <property type="term" value="F:serine-type endopeptidase activity"/>
    <property type="evidence" value="ECO:0007669"/>
    <property type="project" value="UniProtKB-UniRule"/>
</dbReference>
<evidence type="ECO:0000259" key="7">
    <source>
        <dbReference type="Pfam" id="PF00082"/>
    </source>
</evidence>
<dbReference type="Gene3D" id="3.40.50.200">
    <property type="entry name" value="Peptidase S8/S53 domain"/>
    <property type="match status" value="1"/>
</dbReference>
<dbReference type="PROSITE" id="PS51892">
    <property type="entry name" value="SUBTILASE"/>
    <property type="match status" value="1"/>
</dbReference>
<keyword evidence="2 5" id="KW-0645">Protease</keyword>
<dbReference type="PROSITE" id="PS00137">
    <property type="entry name" value="SUBTILASE_HIS"/>
    <property type="match status" value="1"/>
</dbReference>
<feature type="active site" description="Charge relay system" evidence="5">
    <location>
        <position position="548"/>
    </location>
</feature>
<dbReference type="SUPFAM" id="SSF52743">
    <property type="entry name" value="Subtilisin-like"/>
    <property type="match status" value="1"/>
</dbReference>
<feature type="active site" description="Charge relay system" evidence="5">
    <location>
        <position position="321"/>
    </location>
</feature>
<dbReference type="KEGG" id="pbp:STSP1_00362"/>
<feature type="active site" description="Charge relay system" evidence="5">
    <location>
        <position position="363"/>
    </location>
</feature>
<dbReference type="InterPro" id="IPR036852">
    <property type="entry name" value="Peptidase_S8/S53_dom_sf"/>
</dbReference>
<comment type="similarity">
    <text evidence="1 5">Belongs to the peptidase S8 family.</text>
</comment>
<reference evidence="10" key="1">
    <citation type="submission" date="2017-04" db="EMBL/GenBank/DDBJ databases">
        <title>Comparative genomics and description of representatives of a novel lineage of planctomycetes thriving in anoxic sediments.</title>
        <authorList>
            <person name="Spring S."/>
            <person name="Bunk B."/>
            <person name="Sproer C."/>
        </authorList>
    </citation>
    <scope>NUCLEOTIDE SEQUENCE [LARGE SCALE GENOMIC DNA]</scope>
    <source>
        <strain evidence="10">ST-PulAB-D4</strain>
    </source>
</reference>
<dbReference type="InterPro" id="IPR022398">
    <property type="entry name" value="Peptidase_S8_His-AS"/>
</dbReference>
<evidence type="ECO:0000256" key="5">
    <source>
        <dbReference type="PROSITE-ProRule" id="PRU01240"/>
    </source>
</evidence>
<dbReference type="PANTHER" id="PTHR43399">
    <property type="entry name" value="SUBTILISIN-RELATED"/>
    <property type="match status" value="1"/>
</dbReference>
<dbReference type="Gene3D" id="1.10.1330.10">
    <property type="entry name" value="Dockerin domain"/>
    <property type="match status" value="1"/>
</dbReference>
<keyword evidence="6" id="KW-0732">Signal</keyword>
<feature type="signal peptide" evidence="6">
    <location>
        <begin position="1"/>
        <end position="27"/>
    </location>
</feature>
<dbReference type="STRING" id="1941349.STSP1_00362"/>
<dbReference type="Gene3D" id="2.60.40.10">
    <property type="entry name" value="Immunoglobulins"/>
    <property type="match status" value="2"/>
</dbReference>
<dbReference type="InterPro" id="IPR000209">
    <property type="entry name" value="Peptidase_S8/S53_dom"/>
</dbReference>
<keyword evidence="3 5" id="KW-0378">Hydrolase</keyword>
<dbReference type="SUPFAM" id="SSF117074">
    <property type="entry name" value="Hypothetical protein PA1324"/>
    <property type="match status" value="1"/>
</dbReference>
<dbReference type="RefSeq" id="WP_085754711.1">
    <property type="nucleotide sequence ID" value="NZ_CP021023.1"/>
</dbReference>
<dbReference type="PRINTS" id="PR00723">
    <property type="entry name" value="SUBTILISIN"/>
</dbReference>
<evidence type="ECO:0000256" key="1">
    <source>
        <dbReference type="ARBA" id="ARBA00011073"/>
    </source>
</evidence>
<evidence type="ECO:0000313" key="9">
    <source>
        <dbReference type="EMBL" id="ARN55992.1"/>
    </source>
</evidence>
<feature type="chain" id="PRO_5012371051" evidence="6">
    <location>
        <begin position="28"/>
        <end position="702"/>
    </location>
</feature>
<feature type="domain" description="CARDB" evidence="8">
    <location>
        <begin position="66"/>
        <end position="156"/>
    </location>
</feature>
<evidence type="ECO:0000256" key="4">
    <source>
        <dbReference type="ARBA" id="ARBA00022825"/>
    </source>
</evidence>
<dbReference type="Pfam" id="PF00082">
    <property type="entry name" value="Peptidase_S8"/>
    <property type="match status" value="1"/>
</dbReference>
<dbReference type="Pfam" id="PF07705">
    <property type="entry name" value="CARDB"/>
    <property type="match status" value="1"/>
</dbReference>
<evidence type="ECO:0000313" key="10">
    <source>
        <dbReference type="Proteomes" id="UP000193334"/>
    </source>
</evidence>
<dbReference type="GO" id="GO:0000272">
    <property type="term" value="P:polysaccharide catabolic process"/>
    <property type="evidence" value="ECO:0007669"/>
    <property type="project" value="InterPro"/>
</dbReference>
<dbReference type="InterPro" id="IPR036439">
    <property type="entry name" value="Dockerin_dom_sf"/>
</dbReference>
<dbReference type="Proteomes" id="UP000193334">
    <property type="component" value="Chromosome"/>
</dbReference>
<proteinExistence type="inferred from homology"/>
<dbReference type="GO" id="GO:0006508">
    <property type="term" value="P:proteolysis"/>
    <property type="evidence" value="ECO:0007669"/>
    <property type="project" value="UniProtKB-KW"/>
</dbReference>
<dbReference type="EMBL" id="CP021023">
    <property type="protein sequence ID" value="ARN55992.1"/>
    <property type="molecule type" value="Genomic_DNA"/>
</dbReference>
<dbReference type="InterPro" id="IPR011635">
    <property type="entry name" value="CARDB"/>
</dbReference>
<keyword evidence="10" id="KW-1185">Reference proteome</keyword>
<dbReference type="PROSITE" id="PS00136">
    <property type="entry name" value="SUBTILASE_ASP"/>
    <property type="match status" value="1"/>
</dbReference>
<accession>A0A1W6LJR1</accession>
<dbReference type="InterPro" id="IPR015500">
    <property type="entry name" value="Peptidase_S8_subtilisin-rel"/>
</dbReference>
<dbReference type="InterPro" id="IPR023827">
    <property type="entry name" value="Peptidase_S8_Asp-AS"/>
</dbReference>
<dbReference type="PANTHER" id="PTHR43399:SF4">
    <property type="entry name" value="CELL WALL-ASSOCIATED PROTEASE"/>
    <property type="match status" value="1"/>
</dbReference>
<evidence type="ECO:0000256" key="2">
    <source>
        <dbReference type="ARBA" id="ARBA00022670"/>
    </source>
</evidence>
<organism evidence="9 10">
    <name type="scientific">Sedimentisphaera salicampi</name>
    <dbReference type="NCBI Taxonomy" id="1941349"/>
    <lineage>
        <taxon>Bacteria</taxon>
        <taxon>Pseudomonadati</taxon>
        <taxon>Planctomycetota</taxon>
        <taxon>Phycisphaerae</taxon>
        <taxon>Sedimentisphaerales</taxon>
        <taxon>Sedimentisphaeraceae</taxon>
        <taxon>Sedimentisphaera</taxon>
    </lineage>
</organism>
<evidence type="ECO:0000256" key="6">
    <source>
        <dbReference type="SAM" id="SignalP"/>
    </source>
</evidence>
<sequence length="702" mass="76199" precursor="true">MTNSAMKSLCLLILFASGVLSTEFSYAASAASDLAPYLPDNWLEEIPVGYQQLSDSENHTSNPFYTSGTDLYYNMAVKNEGSSMAGDFSVRIVLEGPETNSWIFDLSVWPFFSGETFSFYTDKYLGSLQPGAYTISVEIDYYDEVQESDETNNYFERIISVGQGGYSSISGNIFTDFNFNASKDAGETGPQGWTVYSDTNFNGTLDSNEPNDVTDSSGNYTLTELKAGSHLISAISQSGWLQTYPYELSPLQPQQMGAAPLPSEDCTTKGSEAPLFKMGQTDSEIRPDMIETNDLIGMSDFRNDYNFDGYSGQGYAVAVIDTGIDVDHSFFGPDLDNNGVADRIVYQYDFAENDSSAADYDGHGTHVTSIIAGEDDTYPGIAPVADIIALKVFDDEGNATFGYVEEALQWVVNNASAYNIASVNISLGDGENNDSFTAGYGLNDEFSALAEMGVASFCSAGNSYIDHAPDEGCSYPASDLNTMSVGAVFDDDIGYMSYSGGATAFSTDADRITPFSLRHHQISCLMAPGAKITAAGNSGNILTMSGTSQASPILAGVSVIAQQISEDLRGTKLTFPQLREIIKATAQNIYDGDDENDNVQNTYEYYKRVNAYSLAEGLVQISDVNKNYVDIYAGEAKTGVDFGFYELTPDLNSDGAVNESDLSIFASCWLETPEEDCLKTDLDESGFVDYIDFIYLADFWGI</sequence>
<keyword evidence="4 5" id="KW-0720">Serine protease</keyword>
<dbReference type="AlphaFoldDB" id="A0A1W6LJR1"/>
<evidence type="ECO:0000256" key="3">
    <source>
        <dbReference type="ARBA" id="ARBA00022801"/>
    </source>
</evidence>
<dbReference type="EC" id="3.4.21.-" evidence="9"/>
<name>A0A1W6LJR1_9BACT</name>
<dbReference type="SUPFAM" id="SSF63446">
    <property type="entry name" value="Type I dockerin domain"/>
    <property type="match status" value="1"/>
</dbReference>
<gene>
    <name evidence="9" type="primary">isp</name>
    <name evidence="9" type="ORF">STSP1_00362</name>
</gene>